<sequence>MKRLLTVALLTTGTITGSFFLNVYAEPSLTAFQSDSNSYFSIPSAEAANRKGSRYVGGTSSDGTSRSASGRCNSPSGRAASVRPGGR</sequence>
<comment type="caution">
    <text evidence="2">The sequence shown here is derived from an EMBL/GenBank/DDBJ whole genome shotgun (WGS) entry which is preliminary data.</text>
</comment>
<evidence type="ECO:0000313" key="2">
    <source>
        <dbReference type="EMBL" id="MBA4466392.1"/>
    </source>
</evidence>
<proteinExistence type="predicted"/>
<feature type="region of interest" description="Disordered" evidence="1">
    <location>
        <begin position="49"/>
        <end position="87"/>
    </location>
</feature>
<evidence type="ECO:0000256" key="1">
    <source>
        <dbReference type="SAM" id="MobiDB-lite"/>
    </source>
</evidence>
<gene>
    <name evidence="2" type="ORF">FHK98_13030</name>
</gene>
<feature type="compositionally biased region" description="Polar residues" evidence="1">
    <location>
        <begin position="58"/>
        <end position="76"/>
    </location>
</feature>
<dbReference type="EMBL" id="VDFG01000874">
    <property type="protein sequence ID" value="MBA4466392.1"/>
    <property type="molecule type" value="Genomic_DNA"/>
</dbReference>
<dbReference type="Proteomes" id="UP000538075">
    <property type="component" value="Unassembled WGS sequence"/>
</dbReference>
<reference evidence="2 3" key="1">
    <citation type="journal article" date="2020" name="J. Appl. Phycol.">
        <title>Morphological changes and genome evolution in Raphidiopsis raciborskii CS-506 after 23 years in culture.</title>
        <authorList>
            <person name="Willis A."/>
            <person name="Bent S.J."/>
            <person name="Jameson I.D."/>
        </authorList>
    </citation>
    <scope>NUCLEOTIDE SEQUENCE [LARGE SCALE GENOMIC DNA]</scope>
    <source>
        <strain evidence="2 3">CS-506_A</strain>
    </source>
</reference>
<evidence type="ECO:0000313" key="3">
    <source>
        <dbReference type="Proteomes" id="UP000538075"/>
    </source>
</evidence>
<organism evidence="2 3">
    <name type="scientific">Cylindrospermopsis raciborskii CS-506_A</name>
    <dbReference type="NCBI Taxonomy" id="2585140"/>
    <lineage>
        <taxon>Bacteria</taxon>
        <taxon>Bacillati</taxon>
        <taxon>Cyanobacteriota</taxon>
        <taxon>Cyanophyceae</taxon>
        <taxon>Nostocales</taxon>
        <taxon>Aphanizomenonaceae</taxon>
        <taxon>Cylindrospermopsis</taxon>
    </lineage>
</organism>
<accession>A0A838WU66</accession>
<protein>
    <submittedName>
        <fullName evidence="2">Uncharacterized protein</fullName>
    </submittedName>
</protein>
<dbReference type="AlphaFoldDB" id="A0A838WU66"/>
<name>A0A838WU66_9CYAN</name>